<keyword evidence="5 7" id="KW-0450">Lipoyl</keyword>
<feature type="domain" description="Peripheral subunit-binding (PSBD)" evidence="9">
    <location>
        <begin position="134"/>
        <end position="171"/>
    </location>
</feature>
<evidence type="ECO:0000256" key="1">
    <source>
        <dbReference type="ARBA" id="ARBA00001938"/>
    </source>
</evidence>
<dbReference type="Gene3D" id="2.40.50.100">
    <property type="match status" value="1"/>
</dbReference>
<dbReference type="Proteomes" id="UP000464178">
    <property type="component" value="Chromosome"/>
</dbReference>
<evidence type="ECO:0000313" key="11">
    <source>
        <dbReference type="Proteomes" id="UP000464178"/>
    </source>
</evidence>
<comment type="cofactor">
    <cofactor evidence="1 7">
        <name>(R)-lipoate</name>
        <dbReference type="ChEBI" id="CHEBI:83088"/>
    </cofactor>
</comment>
<evidence type="ECO:0000259" key="9">
    <source>
        <dbReference type="PROSITE" id="PS51826"/>
    </source>
</evidence>
<dbReference type="InterPro" id="IPR003016">
    <property type="entry name" value="2-oxoA_DH_lipoyl-BS"/>
</dbReference>
<comment type="subunit">
    <text evidence="3">Forms a 24-polypeptide structural core with octahedral symmetry.</text>
</comment>
<evidence type="ECO:0000256" key="7">
    <source>
        <dbReference type="RuleBase" id="RU003423"/>
    </source>
</evidence>
<evidence type="ECO:0000256" key="3">
    <source>
        <dbReference type="ARBA" id="ARBA00011484"/>
    </source>
</evidence>
<comment type="similarity">
    <text evidence="2 7">Belongs to the 2-oxoacid dehydrogenase family.</text>
</comment>
<dbReference type="EMBL" id="LR593886">
    <property type="protein sequence ID" value="VTS01110.1"/>
    <property type="molecule type" value="Genomic_DNA"/>
</dbReference>
<evidence type="ECO:0000256" key="5">
    <source>
        <dbReference type="ARBA" id="ARBA00022823"/>
    </source>
</evidence>
<keyword evidence="6 7" id="KW-0012">Acyltransferase</keyword>
<dbReference type="AlphaFoldDB" id="A0A6P2DH04"/>
<dbReference type="SUPFAM" id="SSF47005">
    <property type="entry name" value="Peripheral subunit-binding domain of 2-oxo acid dehydrogenase complex"/>
    <property type="match status" value="1"/>
</dbReference>
<evidence type="ECO:0000256" key="8">
    <source>
        <dbReference type="SAM" id="MobiDB-lite"/>
    </source>
</evidence>
<dbReference type="InterPro" id="IPR001078">
    <property type="entry name" value="2-oxoacid_DH_actylTfrase"/>
</dbReference>
<dbReference type="Gene3D" id="3.30.559.10">
    <property type="entry name" value="Chloramphenicol acetyltransferase-like domain"/>
    <property type="match status" value="1"/>
</dbReference>
<gene>
    <name evidence="10" type="ORF">SOIL9_79590</name>
</gene>
<dbReference type="PROSITE" id="PS00189">
    <property type="entry name" value="LIPOYL"/>
    <property type="match status" value="1"/>
</dbReference>
<dbReference type="GO" id="GO:0031405">
    <property type="term" value="F:lipoic acid binding"/>
    <property type="evidence" value="ECO:0007669"/>
    <property type="project" value="TreeGrafter"/>
</dbReference>
<keyword evidence="4 7" id="KW-0808">Transferase</keyword>
<dbReference type="Pfam" id="PF00364">
    <property type="entry name" value="Biotin_lipoyl"/>
    <property type="match status" value="1"/>
</dbReference>
<dbReference type="PANTHER" id="PTHR43178">
    <property type="entry name" value="DIHYDROLIPOAMIDE ACETYLTRANSFERASE COMPONENT OF PYRUVATE DEHYDROGENASE COMPLEX"/>
    <property type="match status" value="1"/>
</dbReference>
<dbReference type="CDD" id="cd06849">
    <property type="entry name" value="lipoyl_domain"/>
    <property type="match status" value="1"/>
</dbReference>
<evidence type="ECO:0000313" key="10">
    <source>
        <dbReference type="EMBL" id="VTS01110.1"/>
    </source>
</evidence>
<accession>A0A6P2DH04</accession>
<feature type="compositionally biased region" description="Low complexity" evidence="8">
    <location>
        <begin position="82"/>
        <end position="95"/>
    </location>
</feature>
<proteinExistence type="inferred from homology"/>
<dbReference type="SUPFAM" id="SSF51230">
    <property type="entry name" value="Single hybrid motif"/>
    <property type="match status" value="1"/>
</dbReference>
<dbReference type="GO" id="GO:0005737">
    <property type="term" value="C:cytoplasm"/>
    <property type="evidence" value="ECO:0007669"/>
    <property type="project" value="TreeGrafter"/>
</dbReference>
<evidence type="ECO:0000256" key="2">
    <source>
        <dbReference type="ARBA" id="ARBA00007317"/>
    </source>
</evidence>
<dbReference type="InterPro" id="IPR023213">
    <property type="entry name" value="CAT-like_dom_sf"/>
</dbReference>
<dbReference type="InterPro" id="IPR050743">
    <property type="entry name" value="2-oxoacid_DH_E2_comp"/>
</dbReference>
<dbReference type="SUPFAM" id="SSF52777">
    <property type="entry name" value="CoA-dependent acyltransferases"/>
    <property type="match status" value="1"/>
</dbReference>
<dbReference type="Pfam" id="PF00198">
    <property type="entry name" value="2-oxoacid_dh"/>
    <property type="match status" value="1"/>
</dbReference>
<dbReference type="InterPro" id="IPR000089">
    <property type="entry name" value="Biotin_lipoyl"/>
</dbReference>
<dbReference type="PANTHER" id="PTHR43178:SF5">
    <property type="entry name" value="LIPOAMIDE ACYLTRANSFERASE COMPONENT OF BRANCHED-CHAIN ALPHA-KETO ACID DEHYDROGENASE COMPLEX, MITOCHONDRIAL"/>
    <property type="match status" value="1"/>
</dbReference>
<dbReference type="KEGG" id="gms:SOIL9_79590"/>
<dbReference type="GO" id="GO:0016407">
    <property type="term" value="F:acetyltransferase activity"/>
    <property type="evidence" value="ECO:0007669"/>
    <property type="project" value="TreeGrafter"/>
</dbReference>
<dbReference type="RefSeq" id="WP_162672360.1">
    <property type="nucleotide sequence ID" value="NZ_LR593886.1"/>
</dbReference>
<dbReference type="EC" id="2.3.1.-" evidence="7"/>
<sequence length="402" mass="42445">MPIPVSIPRLGWNMEEGVFVEWLKADGDAVKSGDAVFRLEGEKATEDIESLDVGTLHIPATGPKMGDRLPVGAVIGYLLQAGEAPPTGAPPTNGESTHAPPTAEVVENPSTASENVQPLADRANHAEAAVALTAITPRARRLAARTGADVSHVRGTGRNGRVRERDIAALAPTVPSGDTIPLTATRRAIAAKMVESRQTTAPVTLTAQVDATNLVNLREQFKAAGSERVPSYTDFLLKFAAVALQKHSGLASQWTDAGIVPAKSLDIGIAVDTESGLLVPVVRNVPALGLRQLAEQTSQLIDRTRRGALSTRDMQGGCFTITNLGAFGIDAFTPIINAPECAILGVGRIERRPVMDGDRVVGRDLLVLSLTFDHRIVDGAPAARFLQALAQCVENPAPWVSS</sequence>
<dbReference type="Pfam" id="PF02817">
    <property type="entry name" value="E3_binding"/>
    <property type="match status" value="1"/>
</dbReference>
<dbReference type="PROSITE" id="PS51826">
    <property type="entry name" value="PSBD"/>
    <property type="match status" value="1"/>
</dbReference>
<keyword evidence="11" id="KW-1185">Reference proteome</keyword>
<dbReference type="InterPro" id="IPR036625">
    <property type="entry name" value="E3-bd_dom_sf"/>
</dbReference>
<dbReference type="InterPro" id="IPR004167">
    <property type="entry name" value="PSBD"/>
</dbReference>
<evidence type="ECO:0000256" key="4">
    <source>
        <dbReference type="ARBA" id="ARBA00022679"/>
    </source>
</evidence>
<dbReference type="Gene3D" id="4.10.320.10">
    <property type="entry name" value="E3-binding domain"/>
    <property type="match status" value="1"/>
</dbReference>
<feature type="region of interest" description="Disordered" evidence="8">
    <location>
        <begin position="82"/>
        <end position="105"/>
    </location>
</feature>
<organism evidence="10 11">
    <name type="scientific">Gemmata massiliana</name>
    <dbReference type="NCBI Taxonomy" id="1210884"/>
    <lineage>
        <taxon>Bacteria</taxon>
        <taxon>Pseudomonadati</taxon>
        <taxon>Planctomycetota</taxon>
        <taxon>Planctomycetia</taxon>
        <taxon>Gemmatales</taxon>
        <taxon>Gemmataceae</taxon>
        <taxon>Gemmata</taxon>
    </lineage>
</organism>
<reference evidence="10 11" key="1">
    <citation type="submission" date="2019-05" db="EMBL/GenBank/DDBJ databases">
        <authorList>
            <consortium name="Science for Life Laboratories"/>
        </authorList>
    </citation>
    <scope>NUCLEOTIDE SEQUENCE [LARGE SCALE GENOMIC DNA]</scope>
    <source>
        <strain evidence="10">Soil9</strain>
    </source>
</reference>
<dbReference type="InterPro" id="IPR011053">
    <property type="entry name" value="Single_hybrid_motif"/>
</dbReference>
<protein>
    <recommendedName>
        <fullName evidence="7">Dihydrolipoamide acetyltransferase component of pyruvate dehydrogenase complex</fullName>
        <ecNumber evidence="7">2.3.1.-</ecNumber>
    </recommendedName>
</protein>
<evidence type="ECO:0000256" key="6">
    <source>
        <dbReference type="ARBA" id="ARBA00023315"/>
    </source>
</evidence>
<name>A0A6P2DH04_9BACT</name>